<dbReference type="KEGG" id="fam:OYT1_ch1263"/>
<dbReference type="STRING" id="1188319.OYT1_01923"/>
<protein>
    <submittedName>
        <fullName evidence="1">Uncharacterized protein</fullName>
    </submittedName>
</protein>
<evidence type="ECO:0000313" key="2">
    <source>
        <dbReference type="Proteomes" id="UP000033070"/>
    </source>
</evidence>
<evidence type="ECO:0000313" key="1">
    <source>
        <dbReference type="EMBL" id="BBE50820.1"/>
    </source>
</evidence>
<proteinExistence type="predicted"/>
<accession>A0A2Z6GBQ5</accession>
<dbReference type="OrthoDB" id="8899643at2"/>
<name>A0A2Z6GBQ5_9PROT</name>
<dbReference type="AlphaFoldDB" id="A0A2Z6GBQ5"/>
<gene>
    <name evidence="1" type="ORF">OYT1_ch1263</name>
</gene>
<dbReference type="EMBL" id="AP018738">
    <property type="protein sequence ID" value="BBE50820.1"/>
    <property type="molecule type" value="Genomic_DNA"/>
</dbReference>
<keyword evidence="2" id="KW-1185">Reference proteome</keyword>
<reference evidence="1 2" key="1">
    <citation type="submission" date="2018-06" db="EMBL/GenBank/DDBJ databases">
        <title>OYT1 Genome Sequencing.</title>
        <authorList>
            <person name="Kato S."/>
            <person name="Itoh T."/>
            <person name="Ohkuma M."/>
        </authorList>
    </citation>
    <scope>NUCLEOTIDE SEQUENCE [LARGE SCALE GENOMIC DNA]</scope>
    <source>
        <strain evidence="1 2">OYT1</strain>
    </source>
</reference>
<dbReference type="RefSeq" id="WP_062627089.1">
    <property type="nucleotide sequence ID" value="NZ_AP018738.1"/>
</dbReference>
<organism evidence="1 2">
    <name type="scientific">Ferriphaselus amnicola</name>
    <dbReference type="NCBI Taxonomy" id="1188319"/>
    <lineage>
        <taxon>Bacteria</taxon>
        <taxon>Pseudomonadati</taxon>
        <taxon>Pseudomonadota</taxon>
        <taxon>Betaproteobacteria</taxon>
        <taxon>Nitrosomonadales</taxon>
        <taxon>Gallionellaceae</taxon>
        <taxon>Ferriphaselus</taxon>
    </lineage>
</organism>
<dbReference type="Proteomes" id="UP000033070">
    <property type="component" value="Chromosome"/>
</dbReference>
<sequence length="150" mass="15318">MFPNAKGSELMSILATVDPVSQAVGTVTTGWISVANFHALMAILETGALGVAGTVDAKLQQALDAAGTGVKDITGRAIVQFTQVGGGSAKQALLNLKPEDLDIANGYGFVRLSITVGVAASVVAAQIIGLNPRYADADAFNQAAVTQIIY</sequence>